<dbReference type="InterPro" id="IPR002692">
    <property type="entry name" value="S45"/>
</dbReference>
<evidence type="ECO:0000256" key="5">
    <source>
        <dbReference type="PIRSR" id="PIRSR001227-2"/>
    </source>
</evidence>
<feature type="binding site" evidence="5">
    <location>
        <position position="356"/>
    </location>
    <ligand>
        <name>Ca(2+)</name>
        <dbReference type="ChEBI" id="CHEBI:29108"/>
    </ligand>
</feature>
<gene>
    <name evidence="6" type="ORF">A8C56_10590</name>
</gene>
<dbReference type="Gene3D" id="3.60.20.10">
    <property type="entry name" value="Glutamine Phosphoribosylpyrophosphate, subunit 1, domain 1"/>
    <property type="match status" value="1"/>
</dbReference>
<dbReference type="Proteomes" id="UP000077667">
    <property type="component" value="Chromosome"/>
</dbReference>
<dbReference type="AlphaFoldDB" id="A0A1A9I3V6"/>
<dbReference type="Gene3D" id="1.10.1400.10">
    <property type="match status" value="1"/>
</dbReference>
<dbReference type="PANTHER" id="PTHR34218:SF4">
    <property type="entry name" value="ACYL-HOMOSERINE LACTONE ACYLASE QUIP"/>
    <property type="match status" value="1"/>
</dbReference>
<dbReference type="CDD" id="cd03747">
    <property type="entry name" value="Ntn_PGA_like"/>
    <property type="match status" value="1"/>
</dbReference>
<accession>A0A1A9I3V6</accession>
<organism evidence="6 7">
    <name type="scientific">Niabella ginsenosidivorans</name>
    <dbReference type="NCBI Taxonomy" id="1176587"/>
    <lineage>
        <taxon>Bacteria</taxon>
        <taxon>Pseudomonadati</taxon>
        <taxon>Bacteroidota</taxon>
        <taxon>Chitinophagia</taxon>
        <taxon>Chitinophagales</taxon>
        <taxon>Chitinophagaceae</taxon>
        <taxon>Niabella</taxon>
    </lineage>
</organism>
<evidence type="ECO:0000313" key="6">
    <source>
        <dbReference type="EMBL" id="ANH81372.1"/>
    </source>
</evidence>
<evidence type="ECO:0000256" key="4">
    <source>
        <dbReference type="PIRSR" id="PIRSR001227-1"/>
    </source>
</evidence>
<dbReference type="Pfam" id="PF01804">
    <property type="entry name" value="Penicil_amidase"/>
    <property type="match status" value="1"/>
</dbReference>
<dbReference type="KEGG" id="nia:A8C56_10590"/>
<keyword evidence="5" id="KW-0106">Calcium</keyword>
<evidence type="ECO:0000313" key="7">
    <source>
        <dbReference type="Proteomes" id="UP000077667"/>
    </source>
</evidence>
<comment type="cofactor">
    <cofactor evidence="5">
        <name>Ca(2+)</name>
        <dbReference type="ChEBI" id="CHEBI:29108"/>
    </cofactor>
    <text evidence="5">Binds 1 Ca(2+) ion per dimer.</text>
</comment>
<dbReference type="InterPro" id="IPR029055">
    <property type="entry name" value="Ntn_hydrolases_N"/>
</dbReference>
<dbReference type="InterPro" id="IPR023343">
    <property type="entry name" value="Penicillin_amidase_dom1"/>
</dbReference>
<dbReference type="OrthoDB" id="9759796at2"/>
<dbReference type="SUPFAM" id="SSF56235">
    <property type="entry name" value="N-terminal nucleophile aminohydrolases (Ntn hydrolases)"/>
    <property type="match status" value="1"/>
</dbReference>
<comment type="similarity">
    <text evidence="1">Belongs to the peptidase S45 family.</text>
</comment>
<dbReference type="PIRSF" id="PIRSF001227">
    <property type="entry name" value="Pen_acylase"/>
    <property type="match status" value="1"/>
</dbReference>
<dbReference type="RefSeq" id="WP_067755554.1">
    <property type="nucleotide sequence ID" value="NZ_CP015772.1"/>
</dbReference>
<evidence type="ECO:0000256" key="2">
    <source>
        <dbReference type="ARBA" id="ARBA00022801"/>
    </source>
</evidence>
<keyword evidence="7" id="KW-1185">Reference proteome</keyword>
<feature type="active site" description="Nucleophile" evidence="4">
    <location>
        <position position="284"/>
    </location>
</feature>
<dbReference type="InterPro" id="IPR043146">
    <property type="entry name" value="Penicillin_amidase_N_B-knob"/>
</dbReference>
<dbReference type="Gene3D" id="1.10.439.10">
    <property type="entry name" value="Penicillin Amidohydrolase, domain 1"/>
    <property type="match status" value="1"/>
</dbReference>
<dbReference type="EMBL" id="CP015772">
    <property type="protein sequence ID" value="ANH81372.1"/>
    <property type="molecule type" value="Genomic_DNA"/>
</dbReference>
<dbReference type="InterPro" id="IPR014395">
    <property type="entry name" value="Pen/GL7ACA/AHL_acylase"/>
</dbReference>
<sequence>MRAIPFLISAAITCLLVYLLNRPLGDKVPMPAGSFLSPQTGFWQNAEDTAALFNADLSFPELKGKVQVYFDERLVPHVFADNDEDLYFVQGYLHARFRLFQMDLQTRAAEGRVSEIAGPRAIAYDREQRRLGMKYAAENSLQAMEKDAKARAVYTAYTNGVNAYIHSLTKSNLPLEYKILNFEPEEWTNLRTALLLKMMAKMLASGTEKDLTFTRLHSLFTTEQINALYPQVPDSLKPIVPPGTDFIRPPFDPKMPAGADTAYFKEPQQVTAYEAYPPDADNGSNNWVVAGSKTVNKVPILCNDPHLELSLPSIWYEMQLSTPESRVYGATLPGSPYVIIGFNDSVAWGVTNAQRDVKDYFSIRFKDDSRTQYWFNNQWKTAQQRIETIKVNGMPTVYDTVAYTVFGPVMYDATFRDTLTKNNGLAVKWTAHHTGDDGKTFYFLNRARNYEDYVNAIKSFECPGQNFVFASQSGTIALWQQGKFPARWKNQGQYIMPGTDSSYDWQGYIPQAENPHAVNPERGYLFSANQRPAGAAYPYYIPGAYITPRARAIDQYLGSANNITAQTMMELQNNYFNITARDMVPLLIRFTDMSGLTPEAKKYFDIVKGWDLFADPASNGQTIYQNWMDSLSAGIWEDEFSGAGFKAELPAEETLMEILERGDTTVMGFADNIHTRETETIRTVVTDALNRTAAGLTQTEKEGRLQWAKYKDVTIYHLLKNALMPFARTSLNVGGWGNIINAVTKSHGPSWRMIVELSTPTVAYGVYPGGQSGNPGSRFYDNAVDTWASGNYYQLWLMKKEESRDARVKWIMNFSKS</sequence>
<dbReference type="GO" id="GO:0016811">
    <property type="term" value="F:hydrolase activity, acting on carbon-nitrogen (but not peptide) bonds, in linear amides"/>
    <property type="evidence" value="ECO:0007669"/>
    <property type="project" value="InterPro"/>
</dbReference>
<keyword evidence="5" id="KW-0479">Metal-binding</keyword>
<dbReference type="GO" id="GO:0046872">
    <property type="term" value="F:metal ion binding"/>
    <property type="evidence" value="ECO:0007669"/>
    <property type="project" value="UniProtKB-KW"/>
</dbReference>
<dbReference type="GO" id="GO:0017000">
    <property type="term" value="P:antibiotic biosynthetic process"/>
    <property type="evidence" value="ECO:0007669"/>
    <property type="project" value="InterPro"/>
</dbReference>
<evidence type="ECO:0000256" key="1">
    <source>
        <dbReference type="ARBA" id="ARBA00006586"/>
    </source>
</evidence>
<reference evidence="6 7" key="1">
    <citation type="submission" date="2016-05" db="EMBL/GenBank/DDBJ databases">
        <title>Niabella ginsenosidivorans BS26 whole genome sequencing.</title>
        <authorList>
            <person name="Im W.T."/>
            <person name="Siddiqi M.Z."/>
        </authorList>
    </citation>
    <scope>NUCLEOTIDE SEQUENCE [LARGE SCALE GENOMIC DNA]</scope>
    <source>
        <strain evidence="6 7">BS26</strain>
    </source>
</reference>
<dbReference type="STRING" id="1176587.A8C56_10590"/>
<protein>
    <submittedName>
        <fullName evidence="6">Acyl-homoserine-lactone acylase</fullName>
    </submittedName>
</protein>
<name>A0A1A9I3V6_9BACT</name>
<proteinExistence type="inferred from homology"/>
<dbReference type="Gene3D" id="2.30.120.10">
    <property type="match status" value="1"/>
</dbReference>
<dbReference type="InterPro" id="IPR043147">
    <property type="entry name" value="Penicillin_amidase_A-knob"/>
</dbReference>
<evidence type="ECO:0000256" key="3">
    <source>
        <dbReference type="ARBA" id="ARBA00023145"/>
    </source>
</evidence>
<keyword evidence="2" id="KW-0378">Hydrolase</keyword>
<feature type="binding site" evidence="5">
    <location>
        <position position="359"/>
    </location>
    <ligand>
        <name>Ca(2+)</name>
        <dbReference type="ChEBI" id="CHEBI:29108"/>
    </ligand>
</feature>
<dbReference type="PANTHER" id="PTHR34218">
    <property type="entry name" value="PEPTIDASE S45 PENICILLIN AMIDASE"/>
    <property type="match status" value="1"/>
</dbReference>
<keyword evidence="3" id="KW-0865">Zymogen</keyword>